<dbReference type="AlphaFoldDB" id="A0A5B8M3K6"/>
<dbReference type="InterPro" id="IPR011990">
    <property type="entry name" value="TPR-like_helical_dom_sf"/>
</dbReference>
<dbReference type="SMART" id="SM00421">
    <property type="entry name" value="HTH_LUXR"/>
    <property type="match status" value="1"/>
</dbReference>
<dbReference type="PROSITE" id="PS50043">
    <property type="entry name" value="HTH_LUXR_2"/>
    <property type="match status" value="1"/>
</dbReference>
<dbReference type="Proteomes" id="UP000320216">
    <property type="component" value="Chromosome"/>
</dbReference>
<dbReference type="InterPro" id="IPR000792">
    <property type="entry name" value="Tscrpt_reg_LuxR_C"/>
</dbReference>
<dbReference type="Gene3D" id="1.25.40.10">
    <property type="entry name" value="Tetratricopeptide repeat domain"/>
    <property type="match status" value="1"/>
</dbReference>
<proteinExistence type="predicted"/>
<evidence type="ECO:0000259" key="3">
    <source>
        <dbReference type="PROSITE" id="PS50043"/>
    </source>
</evidence>
<accession>A0A5B8M3K6</accession>
<gene>
    <name evidence="4" type="ORF">FPZ11_07025</name>
</gene>
<dbReference type="Gene3D" id="1.10.10.10">
    <property type="entry name" value="Winged helix-like DNA-binding domain superfamily/Winged helix DNA-binding domain"/>
    <property type="match status" value="1"/>
</dbReference>
<dbReference type="PRINTS" id="PR00038">
    <property type="entry name" value="HTHLUXR"/>
</dbReference>
<dbReference type="KEGG" id="huw:FPZ11_07025"/>
<dbReference type="CDD" id="cd06170">
    <property type="entry name" value="LuxR_C_like"/>
    <property type="match status" value="1"/>
</dbReference>
<name>A0A5B8M3K6_9MICO</name>
<dbReference type="GO" id="GO:0006355">
    <property type="term" value="P:regulation of DNA-templated transcription"/>
    <property type="evidence" value="ECO:0007669"/>
    <property type="project" value="InterPro"/>
</dbReference>
<dbReference type="GO" id="GO:0005524">
    <property type="term" value="F:ATP binding"/>
    <property type="evidence" value="ECO:0007669"/>
    <property type="project" value="UniProtKB-KW"/>
</dbReference>
<dbReference type="SUPFAM" id="SSF48452">
    <property type="entry name" value="TPR-like"/>
    <property type="match status" value="1"/>
</dbReference>
<dbReference type="OrthoDB" id="5476461at2"/>
<dbReference type="GO" id="GO:0004016">
    <property type="term" value="F:adenylate cyclase activity"/>
    <property type="evidence" value="ECO:0007669"/>
    <property type="project" value="TreeGrafter"/>
</dbReference>
<feature type="domain" description="HTH luxR-type" evidence="3">
    <location>
        <begin position="914"/>
        <end position="979"/>
    </location>
</feature>
<dbReference type="SUPFAM" id="SSF46894">
    <property type="entry name" value="C-terminal effector domain of the bipartite response regulators"/>
    <property type="match status" value="1"/>
</dbReference>
<reference evidence="4 5" key="1">
    <citation type="submission" date="2019-07" db="EMBL/GenBank/DDBJ databases">
        <title>Full genome sequence of Humibacter sp. WJ7-1.</title>
        <authorList>
            <person name="Im W.-T."/>
        </authorList>
    </citation>
    <scope>NUCLEOTIDE SEQUENCE [LARGE SCALE GENOMIC DNA]</scope>
    <source>
        <strain evidence="4 5">WJ7-1</strain>
    </source>
</reference>
<evidence type="ECO:0000313" key="4">
    <source>
        <dbReference type="EMBL" id="QDZ14539.1"/>
    </source>
</evidence>
<sequence>MIGREADLAALRDEFARSADEPRAVAVGGEAGIGKTRLLAEFTREIGGDALVLVGKCVDIGTESAPYAPFTAIVRELAEEIGTDALLELAGPARAVLSVVLPELASESAVPPRTGTERLYELIAVLFENAARERRLVLVIEDIHWADRSTIELLRFLVGMLAGSGILIVVTYRSDEILRGHPLRPVLPELERSRRLTRWELNRLTRDQVAAQVAAIAAVDTGAEDDATESGRPIDDALIDDLFERSEGVPFFVEELAGAGRDGEGSTAGSMLPETLRELLLARYDRQGEGTQQLLRMLAVGGGCVRHGLFEAVYSGSADELERGVREAVDGGMLVIDDACYDFRHALVRAAVLGEVLPGERVRYHTAYADALESLASTGRPVAHEVSQHRMEAHDAVRAFPATLVAMREARASYAFARAARMGERALELWEQLPAPEQVAGMSHVALLQDTSAAWRDAGDTERALVLIDAAMAERDPADAEQHAGLLVDKARYLAALSRPGSTTLLEEALAGLAPDACSDTASAVVGDLAGRLMLEARYDEAVQTATKALELAEKAGSLSRRSIAHNIRGVSLVGLGRIDEGLAELDEAATLAATRDGAMLRYRVNSSDVMYLIGRYADAVQIGNAGVERARRLGVERTSGVMLASNTVEPLSALGRWDEAFALLEPALGLNPPPGFRVHLQRIKLWLLTWKGELQTADELWRSWAPMMRVQTEIEQQSRLGVSRVEAELALALGDVERAWRAVSVLLRDHQSMRAYDLPLLADAARTLTLLRAGAAAQRSGDAVDHIDLDSAESTLRAVLAAASDWPTEPVWGPLFEAELADEGTDAGAWQRAVAASDLATAPAHLAPYTRLRLAQALVLTGDRASAQEAAADSRRLADELGAGLIVGWLDEFERRAGIDPTSSRDRAGAHGARARATELTERERQVLELIAQGLSNKQIGERLYISTKTASVHVSAILRKLGATSRTEAVYLAGMDRASA</sequence>
<dbReference type="Pfam" id="PF13191">
    <property type="entry name" value="AAA_16"/>
    <property type="match status" value="1"/>
</dbReference>
<evidence type="ECO:0000256" key="2">
    <source>
        <dbReference type="ARBA" id="ARBA00022840"/>
    </source>
</evidence>
<keyword evidence="5" id="KW-1185">Reference proteome</keyword>
<keyword evidence="1" id="KW-0547">Nucleotide-binding</keyword>
<dbReference type="InterPro" id="IPR016032">
    <property type="entry name" value="Sig_transdc_resp-reg_C-effctor"/>
</dbReference>
<dbReference type="Pfam" id="PF00196">
    <property type="entry name" value="GerE"/>
    <property type="match status" value="1"/>
</dbReference>
<keyword evidence="2" id="KW-0067">ATP-binding</keyword>
<dbReference type="InterPro" id="IPR036388">
    <property type="entry name" value="WH-like_DNA-bd_sf"/>
</dbReference>
<dbReference type="SUPFAM" id="SSF52540">
    <property type="entry name" value="P-loop containing nucleoside triphosphate hydrolases"/>
    <property type="match status" value="1"/>
</dbReference>
<dbReference type="InterPro" id="IPR027417">
    <property type="entry name" value="P-loop_NTPase"/>
</dbReference>
<dbReference type="RefSeq" id="WP_146319541.1">
    <property type="nucleotide sequence ID" value="NZ_CP042305.1"/>
</dbReference>
<dbReference type="GO" id="GO:0003677">
    <property type="term" value="F:DNA binding"/>
    <property type="evidence" value="ECO:0007669"/>
    <property type="project" value="InterPro"/>
</dbReference>
<dbReference type="PANTHER" id="PTHR16305:SF35">
    <property type="entry name" value="TRANSCRIPTIONAL ACTIVATOR DOMAIN"/>
    <property type="match status" value="1"/>
</dbReference>
<dbReference type="Gene3D" id="3.40.50.300">
    <property type="entry name" value="P-loop containing nucleotide triphosphate hydrolases"/>
    <property type="match status" value="1"/>
</dbReference>
<evidence type="ECO:0000313" key="5">
    <source>
        <dbReference type="Proteomes" id="UP000320216"/>
    </source>
</evidence>
<dbReference type="InterPro" id="IPR041664">
    <property type="entry name" value="AAA_16"/>
</dbReference>
<protein>
    <submittedName>
        <fullName evidence="4">AAA family ATPase</fullName>
    </submittedName>
</protein>
<dbReference type="PANTHER" id="PTHR16305">
    <property type="entry name" value="TESTICULAR SOLUBLE ADENYLYL CYCLASE"/>
    <property type="match status" value="1"/>
</dbReference>
<organism evidence="4 5">
    <name type="scientific">Humibacter ginsenosidimutans</name>
    <dbReference type="NCBI Taxonomy" id="2599293"/>
    <lineage>
        <taxon>Bacteria</taxon>
        <taxon>Bacillati</taxon>
        <taxon>Actinomycetota</taxon>
        <taxon>Actinomycetes</taxon>
        <taxon>Micrococcales</taxon>
        <taxon>Microbacteriaceae</taxon>
        <taxon>Humibacter</taxon>
    </lineage>
</organism>
<evidence type="ECO:0000256" key="1">
    <source>
        <dbReference type="ARBA" id="ARBA00022741"/>
    </source>
</evidence>
<dbReference type="EMBL" id="CP042305">
    <property type="protein sequence ID" value="QDZ14539.1"/>
    <property type="molecule type" value="Genomic_DNA"/>
</dbReference>
<dbReference type="GO" id="GO:0005737">
    <property type="term" value="C:cytoplasm"/>
    <property type="evidence" value="ECO:0007669"/>
    <property type="project" value="TreeGrafter"/>
</dbReference>